<dbReference type="EMBL" id="JARHTQ010000007">
    <property type="protein sequence ID" value="MDF2256676.1"/>
    <property type="molecule type" value="Genomic_DNA"/>
</dbReference>
<dbReference type="Proteomes" id="UP001220022">
    <property type="component" value="Unassembled WGS sequence"/>
</dbReference>
<evidence type="ECO:0000313" key="3">
    <source>
        <dbReference type="Proteomes" id="UP001220022"/>
    </source>
</evidence>
<name>A0ABT5YYJ4_9ACTN</name>
<feature type="region of interest" description="Disordered" evidence="1">
    <location>
        <begin position="66"/>
        <end position="86"/>
    </location>
</feature>
<dbReference type="RefSeq" id="WP_275813295.1">
    <property type="nucleotide sequence ID" value="NZ_BAAANM010000001.1"/>
</dbReference>
<evidence type="ECO:0000256" key="1">
    <source>
        <dbReference type="SAM" id="MobiDB-lite"/>
    </source>
</evidence>
<reference evidence="2 3" key="1">
    <citation type="submission" date="2023-03" db="EMBL/GenBank/DDBJ databases">
        <title>Draft genome sequence of type strain Streptomyces ferralitis JCM 14344.</title>
        <authorList>
            <person name="Klaysubun C."/>
            <person name="Duangmal K."/>
        </authorList>
    </citation>
    <scope>NUCLEOTIDE SEQUENCE [LARGE SCALE GENOMIC DNA]</scope>
    <source>
        <strain evidence="2 3">JCM 14344</strain>
    </source>
</reference>
<keyword evidence="3" id="KW-1185">Reference proteome</keyword>
<dbReference type="SUPFAM" id="SSF52402">
    <property type="entry name" value="Adenine nucleotide alpha hydrolases-like"/>
    <property type="match status" value="1"/>
</dbReference>
<protein>
    <recommendedName>
        <fullName evidence="4">UspA domain-containing protein</fullName>
    </recommendedName>
</protein>
<accession>A0ABT5YYJ4</accession>
<organism evidence="2 3">
    <name type="scientific">Streptantibioticus ferralitis</name>
    <dbReference type="NCBI Taxonomy" id="236510"/>
    <lineage>
        <taxon>Bacteria</taxon>
        <taxon>Bacillati</taxon>
        <taxon>Actinomycetota</taxon>
        <taxon>Actinomycetes</taxon>
        <taxon>Kitasatosporales</taxon>
        <taxon>Streptomycetaceae</taxon>
        <taxon>Streptantibioticus</taxon>
    </lineage>
</organism>
<sequence length="86" mass="8998">MRLVRSGPGHAPCSIAGHADDLRVIGVGRHGLLTHVGCGTVRHHVLAKAYCPVLVVPAPALRRSALRPARPADFSPDRTGHRGSAA</sequence>
<evidence type="ECO:0008006" key="4">
    <source>
        <dbReference type="Google" id="ProtNLM"/>
    </source>
</evidence>
<dbReference type="Gene3D" id="3.40.50.12370">
    <property type="match status" value="1"/>
</dbReference>
<evidence type="ECO:0000313" key="2">
    <source>
        <dbReference type="EMBL" id="MDF2256676.1"/>
    </source>
</evidence>
<proteinExistence type="predicted"/>
<comment type="caution">
    <text evidence="2">The sequence shown here is derived from an EMBL/GenBank/DDBJ whole genome shotgun (WGS) entry which is preliminary data.</text>
</comment>
<gene>
    <name evidence="2" type="ORF">P2L57_13335</name>
</gene>